<evidence type="ECO:0000256" key="3">
    <source>
        <dbReference type="ARBA" id="ARBA00023274"/>
    </source>
</evidence>
<dbReference type="GO" id="GO:0006412">
    <property type="term" value="P:translation"/>
    <property type="evidence" value="ECO:0007669"/>
    <property type="project" value="UniProtKB-UniRule"/>
</dbReference>
<evidence type="ECO:0000259" key="7">
    <source>
        <dbReference type="Pfam" id="PF00828"/>
    </source>
</evidence>
<dbReference type="PANTHER" id="PTHR12934">
    <property type="entry name" value="50S RIBOSOMAL PROTEIN L15"/>
    <property type="match status" value="1"/>
</dbReference>
<sequence length="140" mass="15099">MKLHTQPKLTTSKNKRLGHGYGSGKGGHTSSRGQKGQKSRGSVRLSFTGSSWVWFKRLPFMRGKALFTARLPKLTFTLSDLDKLKSGTVVTLSTLSAHKAKCRIVGNGTLTKKLIVQVPASASAIAAIKKAGGEYRAQDQ</sequence>
<feature type="compositionally biased region" description="Polar residues" evidence="6">
    <location>
        <begin position="32"/>
        <end position="44"/>
    </location>
</feature>
<keyword evidence="2 4" id="KW-0689">Ribosomal protein</keyword>
<dbReference type="PANTHER" id="PTHR12934:SF11">
    <property type="entry name" value="LARGE RIBOSOMAL SUBUNIT PROTEIN UL15M"/>
    <property type="match status" value="1"/>
</dbReference>
<keyword evidence="3 4" id="KW-0687">Ribonucleoprotein</keyword>
<evidence type="ECO:0000256" key="1">
    <source>
        <dbReference type="ARBA" id="ARBA00007320"/>
    </source>
</evidence>
<feature type="domain" description="Large ribosomal subunit protein uL15/eL18" evidence="7">
    <location>
        <begin position="81"/>
        <end position="134"/>
    </location>
</feature>
<proteinExistence type="inferred from homology"/>
<keyword evidence="4" id="KW-0694">RNA-binding</keyword>
<evidence type="ECO:0000256" key="6">
    <source>
        <dbReference type="SAM" id="MobiDB-lite"/>
    </source>
</evidence>
<dbReference type="Pfam" id="PF00828">
    <property type="entry name" value="Ribosomal_L27A"/>
    <property type="match status" value="1"/>
</dbReference>
<dbReference type="Gene3D" id="3.100.10.10">
    <property type="match status" value="1"/>
</dbReference>
<dbReference type="SUPFAM" id="SSF52080">
    <property type="entry name" value="Ribosomal proteins L15p and L18e"/>
    <property type="match status" value="1"/>
</dbReference>
<dbReference type="InterPro" id="IPR030878">
    <property type="entry name" value="Ribosomal_uL15"/>
</dbReference>
<evidence type="ECO:0000256" key="5">
    <source>
        <dbReference type="RuleBase" id="RU003888"/>
    </source>
</evidence>
<comment type="function">
    <text evidence="4">Binds to the 23S rRNA.</text>
</comment>
<organism evidence="8 9">
    <name type="scientific">Candidatus Collierbacteria bacterium RIFOXYA2_FULL_46_10</name>
    <dbReference type="NCBI Taxonomy" id="1817726"/>
    <lineage>
        <taxon>Bacteria</taxon>
        <taxon>Candidatus Collieribacteriota</taxon>
    </lineage>
</organism>
<dbReference type="HAMAP" id="MF_01341">
    <property type="entry name" value="Ribosomal_uL15"/>
    <property type="match status" value="1"/>
</dbReference>
<dbReference type="GO" id="GO:0019843">
    <property type="term" value="F:rRNA binding"/>
    <property type="evidence" value="ECO:0007669"/>
    <property type="project" value="UniProtKB-UniRule"/>
</dbReference>
<dbReference type="Proteomes" id="UP000176191">
    <property type="component" value="Unassembled WGS sequence"/>
</dbReference>
<evidence type="ECO:0000313" key="8">
    <source>
        <dbReference type="EMBL" id="OGD75525.1"/>
    </source>
</evidence>
<dbReference type="PROSITE" id="PS00475">
    <property type="entry name" value="RIBOSOMAL_L15"/>
    <property type="match status" value="1"/>
</dbReference>
<comment type="subunit">
    <text evidence="4">Part of the 50S ribosomal subunit.</text>
</comment>
<gene>
    <name evidence="4" type="primary">rplO</name>
    <name evidence="8" type="ORF">A2228_03425</name>
</gene>
<accession>A0A1F5F7B6</accession>
<protein>
    <recommendedName>
        <fullName evidence="4">Large ribosomal subunit protein uL15</fullName>
    </recommendedName>
</protein>
<reference evidence="8 9" key="1">
    <citation type="journal article" date="2016" name="Nat. Commun.">
        <title>Thousands of microbial genomes shed light on interconnected biogeochemical processes in an aquifer system.</title>
        <authorList>
            <person name="Anantharaman K."/>
            <person name="Brown C.T."/>
            <person name="Hug L.A."/>
            <person name="Sharon I."/>
            <person name="Castelle C.J."/>
            <person name="Probst A.J."/>
            <person name="Thomas B.C."/>
            <person name="Singh A."/>
            <person name="Wilkins M.J."/>
            <person name="Karaoz U."/>
            <person name="Brodie E.L."/>
            <person name="Williams K.H."/>
            <person name="Hubbard S.S."/>
            <person name="Banfield J.F."/>
        </authorList>
    </citation>
    <scope>NUCLEOTIDE SEQUENCE [LARGE SCALE GENOMIC DNA]</scope>
</reference>
<dbReference type="InterPro" id="IPR005749">
    <property type="entry name" value="Ribosomal_uL15_bac-type"/>
</dbReference>
<name>A0A1F5F7B6_9BACT</name>
<feature type="region of interest" description="Disordered" evidence="6">
    <location>
        <begin position="1"/>
        <end position="44"/>
    </location>
</feature>
<dbReference type="InterPro" id="IPR036227">
    <property type="entry name" value="Ribosomal_uL15/eL18_sf"/>
</dbReference>
<dbReference type="InterPro" id="IPR001196">
    <property type="entry name" value="Ribosomal_uL15_CS"/>
</dbReference>
<dbReference type="InterPro" id="IPR021131">
    <property type="entry name" value="Ribosomal_uL15/eL18"/>
</dbReference>
<dbReference type="EMBL" id="MFAK01000002">
    <property type="protein sequence ID" value="OGD75525.1"/>
    <property type="molecule type" value="Genomic_DNA"/>
</dbReference>
<dbReference type="AlphaFoldDB" id="A0A1F5F7B6"/>
<comment type="similarity">
    <text evidence="1 4 5">Belongs to the universal ribosomal protein uL15 family.</text>
</comment>
<keyword evidence="4" id="KW-0699">rRNA-binding</keyword>
<evidence type="ECO:0000256" key="2">
    <source>
        <dbReference type="ARBA" id="ARBA00022980"/>
    </source>
</evidence>
<evidence type="ECO:0000256" key="4">
    <source>
        <dbReference type="HAMAP-Rule" id="MF_01341"/>
    </source>
</evidence>
<dbReference type="GO" id="GO:0003735">
    <property type="term" value="F:structural constituent of ribosome"/>
    <property type="evidence" value="ECO:0007669"/>
    <property type="project" value="InterPro"/>
</dbReference>
<dbReference type="GO" id="GO:0015934">
    <property type="term" value="C:large ribosomal subunit"/>
    <property type="evidence" value="ECO:0007669"/>
    <property type="project" value="InterPro"/>
</dbReference>
<comment type="caution">
    <text evidence="8">The sequence shown here is derived from an EMBL/GenBank/DDBJ whole genome shotgun (WGS) entry which is preliminary data.</text>
</comment>
<evidence type="ECO:0000313" key="9">
    <source>
        <dbReference type="Proteomes" id="UP000176191"/>
    </source>
</evidence>